<dbReference type="NCBIfam" id="NF033630">
    <property type="entry name" value="SLATT_6"/>
    <property type="match status" value="1"/>
</dbReference>
<organism evidence="3 4">
    <name type="scientific">Ectopseudomonas oleovorans</name>
    <name type="common">Pseudomonas oleovorans</name>
    <dbReference type="NCBI Taxonomy" id="301"/>
    <lineage>
        <taxon>Bacteria</taxon>
        <taxon>Pseudomonadati</taxon>
        <taxon>Pseudomonadota</taxon>
        <taxon>Gammaproteobacteria</taxon>
        <taxon>Pseudomonadales</taxon>
        <taxon>Pseudomonadaceae</taxon>
        <taxon>Ectopseudomonas</taxon>
    </lineage>
</organism>
<dbReference type="Proteomes" id="UP000244052">
    <property type="component" value="Unassembled WGS sequence"/>
</dbReference>
<name>A0A2T5PQF5_ECTOL</name>
<evidence type="ECO:0000256" key="1">
    <source>
        <dbReference type="SAM" id="Phobius"/>
    </source>
</evidence>
<keyword evidence="4" id="KW-1185">Reference proteome</keyword>
<sequence>MSQAALLKNIAETGYNVGFGGRKHWATYDIVEKVPGFIGFLGTAVGIFALVYDSLSAKNISATMAVIGIIGIYISVYDSKKSEYEKSAIELTKIYNGLRDLYRKVQSLPADADFTAYQGELSGLEARYYNSSISKQILFSDWYAHYKFFWQYQIDWVDEQKHFSLVRDKVPLTAWLALAALLIFAGASFISRIDTIKACLGIV</sequence>
<dbReference type="Pfam" id="PF18169">
    <property type="entry name" value="SLATT_6"/>
    <property type="match status" value="1"/>
</dbReference>
<feature type="transmembrane region" description="Helical" evidence="1">
    <location>
        <begin position="59"/>
        <end position="77"/>
    </location>
</feature>
<feature type="transmembrane region" description="Helical" evidence="1">
    <location>
        <begin position="34"/>
        <end position="52"/>
    </location>
</feature>
<gene>
    <name evidence="3" type="ORF">DBO86_05980</name>
</gene>
<evidence type="ECO:0000313" key="4">
    <source>
        <dbReference type="Proteomes" id="UP000244052"/>
    </source>
</evidence>
<comment type="caution">
    <text evidence="3">The sequence shown here is derived from an EMBL/GenBank/DDBJ whole genome shotgun (WGS) entry which is preliminary data.</text>
</comment>
<dbReference type="InterPro" id="IPR041119">
    <property type="entry name" value="SLATT_6"/>
</dbReference>
<reference evidence="3 4" key="1">
    <citation type="submission" date="2018-04" db="EMBL/GenBank/DDBJ databases">
        <title>Pseudomonas sp. nov., isolated from mangrove soil.</title>
        <authorList>
            <person name="Chen C."/>
        </authorList>
    </citation>
    <scope>NUCLEOTIDE SEQUENCE [LARGE SCALE GENOMIC DNA]</scope>
    <source>
        <strain evidence="3 4">JCM 14246</strain>
    </source>
</reference>
<feature type="domain" description="SMODS and SLOG-associating 2TM effector" evidence="2">
    <location>
        <begin position="1"/>
        <end position="173"/>
    </location>
</feature>
<keyword evidence="1" id="KW-0472">Membrane</keyword>
<dbReference type="EMBL" id="QASO01000034">
    <property type="protein sequence ID" value="PTU79953.1"/>
    <property type="molecule type" value="Genomic_DNA"/>
</dbReference>
<accession>A0A2T5PQF5</accession>
<proteinExistence type="predicted"/>
<keyword evidence="1" id="KW-0812">Transmembrane</keyword>
<dbReference type="AlphaFoldDB" id="A0A2T5PQF5"/>
<feature type="transmembrane region" description="Helical" evidence="1">
    <location>
        <begin position="172"/>
        <end position="190"/>
    </location>
</feature>
<evidence type="ECO:0000313" key="3">
    <source>
        <dbReference type="EMBL" id="PTU79953.1"/>
    </source>
</evidence>
<dbReference type="RefSeq" id="WP_108233211.1">
    <property type="nucleotide sequence ID" value="NZ_QASO01000034.1"/>
</dbReference>
<protein>
    <recommendedName>
        <fullName evidence="2">SMODS and SLOG-associating 2TM effector domain-containing protein</fullName>
    </recommendedName>
</protein>
<keyword evidence="1" id="KW-1133">Transmembrane helix</keyword>
<evidence type="ECO:0000259" key="2">
    <source>
        <dbReference type="Pfam" id="PF18169"/>
    </source>
</evidence>